<dbReference type="RefSeq" id="WP_166452006.1">
    <property type="nucleotide sequence ID" value="NZ_JAAOMA010000013.1"/>
</dbReference>
<reference evidence="1 2" key="1">
    <citation type="submission" date="2020-03" db="EMBL/GenBank/DDBJ databases">
        <title>Draft genome sequence of environmentally isolated cultures.</title>
        <authorList>
            <person name="Wilson H.S."/>
            <person name="De Leon M.E."/>
        </authorList>
    </citation>
    <scope>NUCLEOTIDE SEQUENCE [LARGE SCALE GENOMIC DNA]</scope>
    <source>
        <strain evidence="1 2">HSC-31F16</strain>
    </source>
</reference>
<dbReference type="Proteomes" id="UP001515641">
    <property type="component" value="Unassembled WGS sequence"/>
</dbReference>
<proteinExistence type="predicted"/>
<comment type="caution">
    <text evidence="1">The sequence shown here is derived from an EMBL/GenBank/DDBJ whole genome shotgun (WGS) entry which is preliminary data.</text>
</comment>
<dbReference type="EMBL" id="JAAOMA010000013">
    <property type="protein sequence ID" value="NHR05762.1"/>
    <property type="molecule type" value="Genomic_DNA"/>
</dbReference>
<gene>
    <name evidence="1" type="ORF">HA052_11180</name>
</gene>
<protein>
    <submittedName>
        <fullName evidence="1">Uncharacterized protein</fullName>
    </submittedName>
</protein>
<sequence>MTELEKQLLDVARSILADDMLPLLPAEYVAKVRSAIAAAEAAATSAQPAPNYPAVPEGWALVKSPITEDMHRAAVKVLVRANGVDGLPQRMLDAMVATAPPATVKDSLIVQQAPAGRLSYFAYDPDTGFEQFNTEAEAMSFAQESIDAYRDAAGDGWDEGVENVCWGVVHGTTQQVAVEDDYDGRDGLGDMLFVDYILTGPAPASAQVEQQAPAIDATQIVEQIAQQWDECEYDGIDIGAAIRAAATRLAAEAKGGE</sequence>
<evidence type="ECO:0000313" key="1">
    <source>
        <dbReference type="EMBL" id="NHR05762.1"/>
    </source>
</evidence>
<name>A0ABX0LEL3_9NEIS</name>
<evidence type="ECO:0000313" key="2">
    <source>
        <dbReference type="Proteomes" id="UP001515641"/>
    </source>
</evidence>
<keyword evidence="2" id="KW-1185">Reference proteome</keyword>
<accession>A0ABX0LEL3</accession>
<organism evidence="1 2">
    <name type="scientific">Chromobacterium fluminis</name>
    <dbReference type="NCBI Taxonomy" id="3044269"/>
    <lineage>
        <taxon>Bacteria</taxon>
        <taxon>Pseudomonadati</taxon>
        <taxon>Pseudomonadota</taxon>
        <taxon>Betaproteobacteria</taxon>
        <taxon>Neisseriales</taxon>
        <taxon>Chromobacteriaceae</taxon>
        <taxon>Chromobacterium</taxon>
    </lineage>
</organism>